<reference evidence="3" key="1">
    <citation type="submission" date="2021-05" db="EMBL/GenBank/DDBJ databases">
        <title>Complete genome sequence of the cellulolytic planctomycete Telmatocola sphagniphila SP2T and characterization of the first cellulase from planctomycetes.</title>
        <authorList>
            <person name="Rakitin A.L."/>
            <person name="Beletsky A.V."/>
            <person name="Naumoff D.G."/>
            <person name="Kulichevskaya I.S."/>
            <person name="Mardanov A.V."/>
            <person name="Ravin N.V."/>
            <person name="Dedysh S.N."/>
        </authorList>
    </citation>
    <scope>NUCLEOTIDE SEQUENCE</scope>
    <source>
        <strain evidence="3">SP2T</strain>
    </source>
</reference>
<evidence type="ECO:0000313" key="4">
    <source>
        <dbReference type="Proteomes" id="UP000676194"/>
    </source>
</evidence>
<keyword evidence="1" id="KW-1133">Transmembrane helix</keyword>
<proteinExistence type="predicted"/>
<dbReference type="KEGG" id="tsph:KIH39_21650"/>
<dbReference type="RefSeq" id="WP_213495306.1">
    <property type="nucleotide sequence ID" value="NZ_CP074694.1"/>
</dbReference>
<evidence type="ECO:0000256" key="1">
    <source>
        <dbReference type="SAM" id="Phobius"/>
    </source>
</evidence>
<feature type="transmembrane region" description="Helical" evidence="1">
    <location>
        <begin position="130"/>
        <end position="147"/>
    </location>
</feature>
<feature type="chain" id="PRO_5034978171" description="Nickel transport protein" evidence="2">
    <location>
        <begin position="25"/>
        <end position="169"/>
    </location>
</feature>
<name>A0A8E6B3C2_9BACT</name>
<evidence type="ECO:0000256" key="2">
    <source>
        <dbReference type="SAM" id="SignalP"/>
    </source>
</evidence>
<accession>A0A8E6B3C2</accession>
<feature type="signal peptide" evidence="2">
    <location>
        <begin position="1"/>
        <end position="24"/>
    </location>
</feature>
<protein>
    <recommendedName>
        <fullName evidence="5">Nickel transport protein</fullName>
    </recommendedName>
</protein>
<sequence length="169" mass="18422">MRLGRIQGFLILVVWFGLSQTASAHGLSAEAKLIGKTVYVTAYFDDDSPAAEADVTILDSQQKVLRKSKTDRDGKCEFEVPAVERCRIIVDAGGGHLARMWLDIPPETDEAIRDLTPGRSRDDFAGSGRIYRAGLGLAFLLAVYLLYKRFGTSARNKKSPADGGSSNRA</sequence>
<evidence type="ECO:0008006" key="5">
    <source>
        <dbReference type="Google" id="ProtNLM"/>
    </source>
</evidence>
<dbReference type="Proteomes" id="UP000676194">
    <property type="component" value="Chromosome"/>
</dbReference>
<organism evidence="3 4">
    <name type="scientific">Telmatocola sphagniphila</name>
    <dbReference type="NCBI Taxonomy" id="1123043"/>
    <lineage>
        <taxon>Bacteria</taxon>
        <taxon>Pseudomonadati</taxon>
        <taxon>Planctomycetota</taxon>
        <taxon>Planctomycetia</taxon>
        <taxon>Gemmatales</taxon>
        <taxon>Gemmataceae</taxon>
    </lineage>
</organism>
<keyword evidence="2" id="KW-0732">Signal</keyword>
<evidence type="ECO:0000313" key="3">
    <source>
        <dbReference type="EMBL" id="QVL31425.1"/>
    </source>
</evidence>
<gene>
    <name evidence="3" type="ORF">KIH39_21650</name>
</gene>
<keyword evidence="1" id="KW-0472">Membrane</keyword>
<keyword evidence="1" id="KW-0812">Transmembrane</keyword>
<dbReference type="AlphaFoldDB" id="A0A8E6B3C2"/>
<keyword evidence="4" id="KW-1185">Reference proteome</keyword>
<dbReference type="EMBL" id="CP074694">
    <property type="protein sequence ID" value="QVL31425.1"/>
    <property type="molecule type" value="Genomic_DNA"/>
</dbReference>